<organism evidence="9 10">
    <name type="scientific">[Eubacterium] siraeum DSM 15702</name>
    <dbReference type="NCBI Taxonomy" id="428128"/>
    <lineage>
        <taxon>Bacteria</taxon>
        <taxon>Bacillati</taxon>
        <taxon>Bacillota</taxon>
        <taxon>Clostridia</taxon>
        <taxon>Eubacteriales</taxon>
        <taxon>Oscillospiraceae</taxon>
        <taxon>Oscillospiraceae incertae sedis</taxon>
    </lineage>
</organism>
<dbReference type="PANTHER" id="PTHR34701:SF1">
    <property type="entry name" value="TRANSCRIPTIONAL REGULATOR MRAZ"/>
    <property type="match status" value="1"/>
</dbReference>
<accession>B0MRL9</accession>
<evidence type="ECO:0000259" key="8">
    <source>
        <dbReference type="PROSITE" id="PS51740"/>
    </source>
</evidence>
<dbReference type="CDD" id="cd16320">
    <property type="entry name" value="MraZ_N"/>
    <property type="match status" value="1"/>
</dbReference>
<dbReference type="SUPFAM" id="SSF89447">
    <property type="entry name" value="AbrB/MazE/MraZ-like"/>
    <property type="match status" value="1"/>
</dbReference>
<dbReference type="GO" id="GO:2000143">
    <property type="term" value="P:negative regulation of DNA-templated transcription initiation"/>
    <property type="evidence" value="ECO:0007669"/>
    <property type="project" value="TreeGrafter"/>
</dbReference>
<dbReference type="PROSITE" id="PS51740">
    <property type="entry name" value="SPOVT_ABRB"/>
    <property type="match status" value="2"/>
</dbReference>
<keyword evidence="5 7" id="KW-0238">DNA-binding</keyword>
<dbReference type="GO" id="GO:0009295">
    <property type="term" value="C:nucleoid"/>
    <property type="evidence" value="ECO:0007669"/>
    <property type="project" value="UniProtKB-SubCell"/>
</dbReference>
<dbReference type="HAMAP" id="MF_01008">
    <property type="entry name" value="MraZ"/>
    <property type="match status" value="1"/>
</dbReference>
<evidence type="ECO:0000256" key="1">
    <source>
        <dbReference type="ARBA" id="ARBA00013860"/>
    </source>
</evidence>
<dbReference type="InterPro" id="IPR020603">
    <property type="entry name" value="MraZ_dom"/>
</dbReference>
<dbReference type="GO" id="GO:0000976">
    <property type="term" value="F:transcription cis-regulatory region binding"/>
    <property type="evidence" value="ECO:0007669"/>
    <property type="project" value="TreeGrafter"/>
</dbReference>
<keyword evidence="4 7" id="KW-0805">Transcription regulation</keyword>
<comment type="similarity">
    <text evidence="7">Belongs to the MraZ family.</text>
</comment>
<gene>
    <name evidence="7 9" type="primary">mraZ</name>
    <name evidence="9" type="ORF">EUBSIR_02501</name>
</gene>
<proteinExistence type="inferred from homology"/>
<comment type="caution">
    <text evidence="9">The sequence shown here is derived from an EMBL/GenBank/DDBJ whole genome shotgun (WGS) entry which is preliminary data.</text>
</comment>
<sequence>MKFNFSEKCAGSHLFGVSFCERRDRLVIGEFKSTLDAKGRMNIPLKLREEMGNDLVLAKTIGTACIKVYSKEDWQKLVARINELPQVKTQSIKRFLFGSAYEISADKQGRVSVPQPLREYATLTADVVVVGLEGTAEIWDKASWVKFNENTNNEDLTELALELGI</sequence>
<dbReference type="PANTHER" id="PTHR34701">
    <property type="entry name" value="TRANSCRIPTIONAL REGULATOR MRAZ"/>
    <property type="match status" value="1"/>
</dbReference>
<evidence type="ECO:0000256" key="7">
    <source>
        <dbReference type="HAMAP-Rule" id="MF_01008"/>
    </source>
</evidence>
<comment type="subcellular location">
    <subcellularLocation>
        <location evidence="7">Cytoplasm</location>
        <location evidence="7">Nucleoid</location>
    </subcellularLocation>
</comment>
<dbReference type="Proteomes" id="UP000005326">
    <property type="component" value="Unassembled WGS sequence"/>
</dbReference>
<comment type="subunit">
    <text evidence="7">Forms oligomers.</text>
</comment>
<keyword evidence="6 7" id="KW-0804">Transcription</keyword>
<evidence type="ECO:0000256" key="6">
    <source>
        <dbReference type="ARBA" id="ARBA00023163"/>
    </source>
</evidence>
<keyword evidence="10" id="KW-1185">Reference proteome</keyword>
<evidence type="ECO:0000256" key="4">
    <source>
        <dbReference type="ARBA" id="ARBA00023015"/>
    </source>
</evidence>
<dbReference type="GO" id="GO:0003700">
    <property type="term" value="F:DNA-binding transcription factor activity"/>
    <property type="evidence" value="ECO:0007669"/>
    <property type="project" value="UniProtKB-UniRule"/>
</dbReference>
<dbReference type="InterPro" id="IPR037914">
    <property type="entry name" value="SpoVT-AbrB_sf"/>
</dbReference>
<dbReference type="EMBL" id="ABCA03000055">
    <property type="protein sequence ID" value="EDR99437.1"/>
    <property type="molecule type" value="Genomic_DNA"/>
</dbReference>
<dbReference type="InterPro" id="IPR003444">
    <property type="entry name" value="MraZ"/>
</dbReference>
<evidence type="ECO:0000256" key="3">
    <source>
        <dbReference type="ARBA" id="ARBA00022737"/>
    </source>
</evidence>
<name>B0MRL9_9FIRM</name>
<keyword evidence="2 7" id="KW-0963">Cytoplasm</keyword>
<reference evidence="9" key="2">
    <citation type="submission" date="2014-06" db="EMBL/GenBank/DDBJ databases">
        <title>Draft genome sequence of Eubacterium siraeum (DSM 15702).</title>
        <authorList>
            <person name="Sudarsanam P."/>
            <person name="Ley R."/>
            <person name="Guruge J."/>
            <person name="Turnbaugh P.J."/>
            <person name="Mahowald M."/>
            <person name="Liep D."/>
            <person name="Gordon J."/>
        </authorList>
    </citation>
    <scope>NUCLEOTIDE SEQUENCE</scope>
    <source>
        <strain evidence="9">DSM 15702</strain>
    </source>
</reference>
<protein>
    <recommendedName>
        <fullName evidence="1 7">Transcriptional regulator MraZ</fullName>
    </recommendedName>
</protein>
<dbReference type="Gene3D" id="3.40.1550.20">
    <property type="entry name" value="Transcriptional regulator MraZ domain"/>
    <property type="match status" value="1"/>
</dbReference>
<dbReference type="GO" id="GO:0005737">
    <property type="term" value="C:cytoplasm"/>
    <property type="evidence" value="ECO:0007669"/>
    <property type="project" value="UniProtKB-UniRule"/>
</dbReference>
<dbReference type="InterPro" id="IPR007159">
    <property type="entry name" value="SpoVT-AbrB_dom"/>
</dbReference>
<dbReference type="InterPro" id="IPR038619">
    <property type="entry name" value="MraZ_sf"/>
</dbReference>
<evidence type="ECO:0000313" key="9">
    <source>
        <dbReference type="EMBL" id="EDR99437.1"/>
    </source>
</evidence>
<reference evidence="9" key="1">
    <citation type="submission" date="2007-10" db="EMBL/GenBank/DDBJ databases">
        <authorList>
            <person name="Fulton L."/>
            <person name="Clifton S."/>
            <person name="Fulton B."/>
            <person name="Xu J."/>
            <person name="Minx P."/>
            <person name="Pepin K.H."/>
            <person name="Johnson M."/>
            <person name="Thiruvilangam P."/>
            <person name="Bhonagiri V."/>
            <person name="Nash W.E."/>
            <person name="Mardis E.R."/>
            <person name="Wilson R.K."/>
        </authorList>
    </citation>
    <scope>NUCLEOTIDE SEQUENCE [LARGE SCALE GENOMIC DNA]</scope>
    <source>
        <strain evidence="9">DSM 15702</strain>
    </source>
</reference>
<feature type="domain" description="SpoVT-AbrB" evidence="8">
    <location>
        <begin position="100"/>
        <end position="143"/>
    </location>
</feature>
<dbReference type="NCBIfam" id="TIGR00242">
    <property type="entry name" value="division/cell wall cluster transcriptional repressor MraZ"/>
    <property type="match status" value="1"/>
</dbReference>
<dbReference type="CDD" id="cd16321">
    <property type="entry name" value="MraZ_C"/>
    <property type="match status" value="1"/>
</dbReference>
<keyword evidence="3" id="KW-0677">Repeat</keyword>
<evidence type="ECO:0000313" key="10">
    <source>
        <dbReference type="Proteomes" id="UP000005326"/>
    </source>
</evidence>
<evidence type="ECO:0000256" key="2">
    <source>
        <dbReference type="ARBA" id="ARBA00022490"/>
    </source>
</evidence>
<evidence type="ECO:0000256" key="5">
    <source>
        <dbReference type="ARBA" id="ARBA00023125"/>
    </source>
</evidence>
<feature type="domain" description="SpoVT-AbrB" evidence="8">
    <location>
        <begin position="30"/>
        <end position="73"/>
    </location>
</feature>
<dbReference type="AlphaFoldDB" id="B0MRL9"/>
<dbReference type="Pfam" id="PF02381">
    <property type="entry name" value="MraZ"/>
    <property type="match status" value="2"/>
</dbReference>
<dbReference type="InterPro" id="IPR035642">
    <property type="entry name" value="MraZ_N"/>
</dbReference>
<dbReference type="InterPro" id="IPR035644">
    <property type="entry name" value="MraZ_C"/>
</dbReference>